<dbReference type="Pfam" id="PF00188">
    <property type="entry name" value="CAP"/>
    <property type="match status" value="1"/>
</dbReference>
<proteinExistence type="predicted"/>
<sequence>GLLLIIIAMAAVQTWGVNYCATKYKCGKEPNTLCFYREAKTKGRCKSMENSMNPAYRLLILFTHNKLRQEVALGLFKPPNNTEAWPKAGNMRQISWDYGLEHVATRWAFQCQFGRDKCRKTADWMNPYQSVWQNWSELLHPTPKDAFDYYQAQVRYFTKWPQNYTEDDKVRPWGMFTQMIWADTYRIGCGYVTYEIPASSQPDEADLVEKWSVVVCNYAPEGNIVANELYKPLEKNHPPPPAQKNCPTGWIIRDPSKTPT</sequence>
<name>A0A0A9YC22_LYGHE</name>
<keyword evidence="2" id="KW-0732">Signal</keyword>
<dbReference type="SMART" id="SM00198">
    <property type="entry name" value="SCP"/>
    <property type="match status" value="1"/>
</dbReference>
<dbReference type="SUPFAM" id="SSF55797">
    <property type="entry name" value="PR-1-like"/>
    <property type="match status" value="1"/>
</dbReference>
<feature type="signal peptide" evidence="2">
    <location>
        <begin position="1"/>
        <end position="16"/>
    </location>
</feature>
<reference evidence="4" key="2">
    <citation type="submission" date="2014-07" db="EMBL/GenBank/DDBJ databases">
        <authorList>
            <person name="Hull J."/>
        </authorList>
    </citation>
    <scope>NUCLEOTIDE SEQUENCE</scope>
</reference>
<dbReference type="InterPro" id="IPR001283">
    <property type="entry name" value="CRISP-related"/>
</dbReference>
<feature type="non-terminal residue" evidence="4">
    <location>
        <position position="260"/>
    </location>
</feature>
<feature type="domain" description="SCP" evidence="3">
    <location>
        <begin position="55"/>
        <end position="226"/>
    </location>
</feature>
<dbReference type="PROSITE" id="PS01010">
    <property type="entry name" value="CRISP_2"/>
    <property type="match status" value="1"/>
</dbReference>
<evidence type="ECO:0000256" key="1">
    <source>
        <dbReference type="SAM" id="MobiDB-lite"/>
    </source>
</evidence>
<reference evidence="4" key="1">
    <citation type="journal article" date="2014" name="PLoS ONE">
        <title>Transcriptome-Based Identification of ABC Transporters in the Western Tarnished Plant Bug Lygus hesperus.</title>
        <authorList>
            <person name="Hull J.J."/>
            <person name="Chaney K."/>
            <person name="Geib S.M."/>
            <person name="Fabrick J.A."/>
            <person name="Brent C.S."/>
            <person name="Walsh D."/>
            <person name="Lavine L.C."/>
        </authorList>
    </citation>
    <scope>NUCLEOTIDE SEQUENCE</scope>
</reference>
<dbReference type="PRINTS" id="PR00837">
    <property type="entry name" value="V5TPXLIKE"/>
</dbReference>
<dbReference type="EMBL" id="GBHO01013880">
    <property type="protein sequence ID" value="JAG29724.1"/>
    <property type="molecule type" value="Transcribed_RNA"/>
</dbReference>
<evidence type="ECO:0000256" key="2">
    <source>
        <dbReference type="SAM" id="SignalP"/>
    </source>
</evidence>
<evidence type="ECO:0000259" key="3">
    <source>
        <dbReference type="SMART" id="SM00198"/>
    </source>
</evidence>
<dbReference type="InterPro" id="IPR014044">
    <property type="entry name" value="CAP_dom"/>
</dbReference>
<feature type="chain" id="PRO_5002053456" evidence="2">
    <location>
        <begin position="17"/>
        <end position="260"/>
    </location>
</feature>
<dbReference type="InterPro" id="IPR035940">
    <property type="entry name" value="CAP_sf"/>
</dbReference>
<accession>A0A0A9YC22</accession>
<dbReference type="CDD" id="cd05380">
    <property type="entry name" value="CAP_euk"/>
    <property type="match status" value="1"/>
</dbReference>
<feature type="region of interest" description="Disordered" evidence="1">
    <location>
        <begin position="236"/>
        <end position="260"/>
    </location>
</feature>
<evidence type="ECO:0000313" key="4">
    <source>
        <dbReference type="EMBL" id="JAG29724.1"/>
    </source>
</evidence>
<dbReference type="AlphaFoldDB" id="A0A0A9YC22"/>
<feature type="non-terminal residue" evidence="4">
    <location>
        <position position="1"/>
    </location>
</feature>
<dbReference type="GO" id="GO:0005576">
    <property type="term" value="C:extracellular region"/>
    <property type="evidence" value="ECO:0007669"/>
    <property type="project" value="UniProtKB-SubCell"/>
</dbReference>
<dbReference type="Gene3D" id="3.40.33.10">
    <property type="entry name" value="CAP"/>
    <property type="match status" value="1"/>
</dbReference>
<protein>
    <submittedName>
        <fullName evidence="4">Venom allergen 5</fullName>
    </submittedName>
</protein>
<gene>
    <name evidence="4" type="primary">VA5_42</name>
    <name evidence="4" type="ORF">CM83_99772</name>
</gene>
<dbReference type="InterPro" id="IPR018244">
    <property type="entry name" value="Allrgn_V5/Tpx1_CS"/>
</dbReference>
<organism evidence="4">
    <name type="scientific">Lygus hesperus</name>
    <name type="common">Western plant bug</name>
    <dbReference type="NCBI Taxonomy" id="30085"/>
    <lineage>
        <taxon>Eukaryota</taxon>
        <taxon>Metazoa</taxon>
        <taxon>Ecdysozoa</taxon>
        <taxon>Arthropoda</taxon>
        <taxon>Hexapoda</taxon>
        <taxon>Insecta</taxon>
        <taxon>Pterygota</taxon>
        <taxon>Neoptera</taxon>
        <taxon>Paraneoptera</taxon>
        <taxon>Hemiptera</taxon>
        <taxon>Heteroptera</taxon>
        <taxon>Panheteroptera</taxon>
        <taxon>Cimicomorpha</taxon>
        <taxon>Miridae</taxon>
        <taxon>Mirini</taxon>
        <taxon>Lygus</taxon>
    </lineage>
</organism>
<dbReference type="PANTHER" id="PTHR10334">
    <property type="entry name" value="CYSTEINE-RICH SECRETORY PROTEIN-RELATED"/>
    <property type="match status" value="1"/>
</dbReference>